<dbReference type="AlphaFoldDB" id="A0A938WTU3"/>
<dbReference type="Proteomes" id="UP000706891">
    <property type="component" value="Unassembled WGS sequence"/>
</dbReference>
<keyword evidence="1" id="KW-0812">Transmembrane</keyword>
<evidence type="ECO:0000256" key="1">
    <source>
        <dbReference type="SAM" id="Phobius"/>
    </source>
</evidence>
<feature type="transmembrane region" description="Helical" evidence="1">
    <location>
        <begin position="12"/>
        <end position="28"/>
    </location>
</feature>
<dbReference type="EMBL" id="JACJJG010000012">
    <property type="protein sequence ID" value="MBM6673054.1"/>
    <property type="molecule type" value="Genomic_DNA"/>
</dbReference>
<evidence type="ECO:0000313" key="2">
    <source>
        <dbReference type="EMBL" id="MBM6673054.1"/>
    </source>
</evidence>
<keyword evidence="1" id="KW-0472">Membrane</keyword>
<feature type="transmembrane region" description="Helical" evidence="1">
    <location>
        <begin position="34"/>
        <end position="50"/>
    </location>
</feature>
<comment type="caution">
    <text evidence="2">The sequence shown here is derived from an EMBL/GenBank/DDBJ whole genome shotgun (WGS) entry which is preliminary data.</text>
</comment>
<protein>
    <recommendedName>
        <fullName evidence="4">DUF304 domain-containing protein</fullName>
    </recommendedName>
</protein>
<evidence type="ECO:0000313" key="3">
    <source>
        <dbReference type="Proteomes" id="UP000706891"/>
    </source>
</evidence>
<keyword evidence="1" id="KW-1133">Transmembrane helix</keyword>
<evidence type="ECO:0008006" key="4">
    <source>
        <dbReference type="Google" id="ProtNLM"/>
    </source>
</evidence>
<reference evidence="2" key="2">
    <citation type="journal article" date="2021" name="Sci. Rep.">
        <title>The distribution of antibiotic resistance genes in chicken gut microbiota commensals.</title>
        <authorList>
            <person name="Juricova H."/>
            <person name="Matiasovicova J."/>
            <person name="Kubasova T."/>
            <person name="Cejkova D."/>
            <person name="Rychlik I."/>
        </authorList>
    </citation>
    <scope>NUCLEOTIDE SEQUENCE</scope>
    <source>
        <strain evidence="2">An824</strain>
    </source>
</reference>
<keyword evidence="3" id="KW-1185">Reference proteome</keyword>
<accession>A0A938WTU3</accession>
<gene>
    <name evidence="2" type="ORF">H6A34_04085</name>
</gene>
<proteinExistence type="predicted"/>
<name>A0A938WTU3_9BACT</name>
<organism evidence="2 3">
    <name type="scientific">Marseilla massiliensis</name>
    <dbReference type="NCBI Taxonomy" id="1841864"/>
    <lineage>
        <taxon>Bacteria</taxon>
        <taxon>Pseudomonadati</taxon>
        <taxon>Bacteroidota</taxon>
        <taxon>Bacteroidia</taxon>
        <taxon>Bacteroidales</taxon>
        <taxon>Prevotellaceae</taxon>
        <taxon>Marseilla</taxon>
    </lineage>
</organism>
<dbReference type="RefSeq" id="WP_205103640.1">
    <property type="nucleotide sequence ID" value="NZ_JACJJG010000012.1"/>
</dbReference>
<sequence>MDKIFRHRASWLNYAGIIVVAGGAVWAFCCWSALGIMAGIVLVAACVLMVDRTVNTRYVVTEDGWLVVCRGRFSRPLRLRIGDITGIERLRAGLFPVDYVLVRYGLDHVVSVQPAGIAAFMAELESRLKECV</sequence>
<reference evidence="2" key="1">
    <citation type="submission" date="2020-08" db="EMBL/GenBank/DDBJ databases">
        <authorList>
            <person name="Cejkova D."/>
            <person name="Kubasova T."/>
            <person name="Jahodarova E."/>
            <person name="Rychlik I."/>
        </authorList>
    </citation>
    <scope>NUCLEOTIDE SEQUENCE</scope>
    <source>
        <strain evidence="2">An824</strain>
    </source>
</reference>